<evidence type="ECO:0000256" key="2">
    <source>
        <dbReference type="ARBA" id="ARBA00022980"/>
    </source>
</evidence>
<evidence type="ECO:0000256" key="3">
    <source>
        <dbReference type="ARBA" id="ARBA00023274"/>
    </source>
</evidence>
<gene>
    <name evidence="4" type="ORF">CBER1_00721</name>
</gene>
<dbReference type="Gene3D" id="3.30.1490.10">
    <property type="match status" value="1"/>
</dbReference>
<proteinExistence type="inferred from homology"/>
<comment type="similarity">
    <text evidence="1">Belongs to the universal ribosomal protein uS8 family.</text>
</comment>
<dbReference type="GO" id="GO:0005840">
    <property type="term" value="C:ribosome"/>
    <property type="evidence" value="ECO:0007669"/>
    <property type="project" value="UniProtKB-KW"/>
</dbReference>
<dbReference type="Gene3D" id="3.30.1370.30">
    <property type="match status" value="1"/>
</dbReference>
<dbReference type="OrthoDB" id="409928at2759"/>
<dbReference type="GO" id="GO:0006412">
    <property type="term" value="P:translation"/>
    <property type="evidence" value="ECO:0007669"/>
    <property type="project" value="InterPro"/>
</dbReference>
<dbReference type="InterPro" id="IPR000630">
    <property type="entry name" value="Ribosomal_uS8"/>
</dbReference>
<dbReference type="Pfam" id="PF00410">
    <property type="entry name" value="Ribosomal_S8"/>
    <property type="match status" value="1"/>
</dbReference>
<dbReference type="GO" id="GO:0003735">
    <property type="term" value="F:structural constituent of ribosome"/>
    <property type="evidence" value="ECO:0007669"/>
    <property type="project" value="InterPro"/>
</dbReference>
<dbReference type="EMBL" id="PNEN01000520">
    <property type="protein sequence ID" value="PPJ56345.1"/>
    <property type="molecule type" value="Genomic_DNA"/>
</dbReference>
<dbReference type="STRING" id="357750.A0A2S6C9E8"/>
<dbReference type="GO" id="GO:1990904">
    <property type="term" value="C:ribonucleoprotein complex"/>
    <property type="evidence" value="ECO:0007669"/>
    <property type="project" value="UniProtKB-KW"/>
</dbReference>
<dbReference type="SUPFAM" id="SSF56047">
    <property type="entry name" value="Ribosomal protein S8"/>
    <property type="match status" value="2"/>
</dbReference>
<sequence length="378" mass="42591">MSLVQLSHTCSHLQNASLARLGLTSIPYTKLHLSLALLLQKQGFISQVKLGGPSPPASVFGQGPRDNHHITNYPHGAAGRNRHSPEAALALVVRHRYNSQQLQSLGFPQEAIDFAQQHGKKGLEELEQDGWARRIPQFVRDLHAQIDALTEEREDQYTRQRDQFDTIENSNEANLAVSRLDQTLGANPQQRREFAVRDVLAGRPAEQQAIFQRFRKVPLQELESMRFDLETLASVAGKQAFVSERQIKLNGITIEAMGIPISKQSVTLPVEEYQDPSHTETEGVVTQENRASRRLWLGLKYYESKPVITKAQMVSKPTKRMWLNSRDLGRIVRGQQAGEVKPLTRVGEIMAVSTDRGLMEARECVERQIGGQPLCRVW</sequence>
<accession>A0A2S6C9E8</accession>
<comment type="caution">
    <text evidence="4">The sequence shown here is derived from an EMBL/GenBank/DDBJ whole genome shotgun (WGS) entry which is preliminary data.</text>
</comment>
<keyword evidence="3" id="KW-0687">Ribonucleoprotein</keyword>
<dbReference type="InterPro" id="IPR035987">
    <property type="entry name" value="Ribosomal_uS8_sf"/>
</dbReference>
<keyword evidence="5" id="KW-1185">Reference proteome</keyword>
<evidence type="ECO:0000313" key="5">
    <source>
        <dbReference type="Proteomes" id="UP000237631"/>
    </source>
</evidence>
<evidence type="ECO:0008006" key="6">
    <source>
        <dbReference type="Google" id="ProtNLM"/>
    </source>
</evidence>
<evidence type="ECO:0000313" key="4">
    <source>
        <dbReference type="EMBL" id="PPJ56345.1"/>
    </source>
</evidence>
<dbReference type="AlphaFoldDB" id="A0A2S6C9E8"/>
<protein>
    <recommendedName>
        <fullName evidence="6">Ribosomal protein S8</fullName>
    </recommendedName>
</protein>
<evidence type="ECO:0000256" key="1">
    <source>
        <dbReference type="ARBA" id="ARBA00006471"/>
    </source>
</evidence>
<reference evidence="5" key="1">
    <citation type="journal article" date="2017" name="bioRxiv">
        <title>Conservation of a gene cluster reveals novel cercosporin biosynthetic mechanisms and extends production to the genus Colletotrichum.</title>
        <authorList>
            <person name="de Jonge R."/>
            <person name="Ebert M.K."/>
            <person name="Huitt-Roehl C.R."/>
            <person name="Pal P."/>
            <person name="Suttle J.C."/>
            <person name="Spanner R.E."/>
            <person name="Neubauer J.D."/>
            <person name="Jurick W.M.II."/>
            <person name="Stott K.A."/>
            <person name="Secor G.A."/>
            <person name="Thomma B.P.H.J."/>
            <person name="Van de Peer Y."/>
            <person name="Townsend C.A."/>
            <person name="Bolton M.D."/>
        </authorList>
    </citation>
    <scope>NUCLEOTIDE SEQUENCE [LARGE SCALE GENOMIC DNA]</scope>
    <source>
        <strain evidence="5">CBS538.71</strain>
    </source>
</reference>
<name>A0A2S6C9E8_9PEZI</name>
<dbReference type="Proteomes" id="UP000237631">
    <property type="component" value="Unassembled WGS sequence"/>
</dbReference>
<organism evidence="4 5">
    <name type="scientific">Cercospora berteroae</name>
    <dbReference type="NCBI Taxonomy" id="357750"/>
    <lineage>
        <taxon>Eukaryota</taxon>
        <taxon>Fungi</taxon>
        <taxon>Dikarya</taxon>
        <taxon>Ascomycota</taxon>
        <taxon>Pezizomycotina</taxon>
        <taxon>Dothideomycetes</taxon>
        <taxon>Dothideomycetidae</taxon>
        <taxon>Mycosphaerellales</taxon>
        <taxon>Mycosphaerellaceae</taxon>
        <taxon>Cercospora</taxon>
    </lineage>
</organism>
<keyword evidence="2" id="KW-0689">Ribosomal protein</keyword>